<dbReference type="Proteomes" id="UP000183988">
    <property type="component" value="Unassembled WGS sequence"/>
</dbReference>
<evidence type="ECO:0000313" key="2">
    <source>
        <dbReference type="EMBL" id="SHF98692.1"/>
    </source>
</evidence>
<dbReference type="SUPFAM" id="SSF54001">
    <property type="entry name" value="Cysteine proteinases"/>
    <property type="match status" value="1"/>
</dbReference>
<sequence length="150" mass="16849">MRDEISHSFDRNSSVVTISASETMKEKDGICFAKAHLLAALLRGMGIPTGFCYQRVTRKGTPESGYALHGLNAVYLDGKWIRLDPRGNKPGIASEFSVTNEKLAYPIREELDEVDYPYVYSAPLKNVIAAMLQSENCQALFYNRPSRIER</sequence>
<dbReference type="PANTHER" id="PTHR33490">
    <property type="entry name" value="BLR5614 PROTEIN-RELATED"/>
    <property type="match status" value="1"/>
</dbReference>
<proteinExistence type="predicted"/>
<reference evidence="2 3" key="1">
    <citation type="submission" date="2016-11" db="EMBL/GenBank/DDBJ databases">
        <authorList>
            <person name="Jaros S."/>
            <person name="Januszkiewicz K."/>
            <person name="Wedrychowicz H."/>
        </authorList>
    </citation>
    <scope>NUCLEOTIDE SEQUENCE [LARGE SCALE GENOMIC DNA]</scope>
    <source>
        <strain evidence="2 3">IBRC-M 10683</strain>
    </source>
</reference>
<dbReference type="Gene3D" id="3.10.620.30">
    <property type="match status" value="1"/>
</dbReference>
<evidence type="ECO:0000313" key="3">
    <source>
        <dbReference type="Proteomes" id="UP000183988"/>
    </source>
</evidence>
<feature type="domain" description="Transglutaminase-like" evidence="1">
    <location>
        <begin position="7"/>
        <end position="85"/>
    </location>
</feature>
<dbReference type="InterPro" id="IPR002931">
    <property type="entry name" value="Transglutaminase-like"/>
</dbReference>
<dbReference type="InterPro" id="IPR038765">
    <property type="entry name" value="Papain-like_cys_pep_sf"/>
</dbReference>
<accession>A0A1M5G5I9</accession>
<organism evidence="2 3">
    <name type="scientific">Ornithinibacillus halophilus</name>
    <dbReference type="NCBI Taxonomy" id="930117"/>
    <lineage>
        <taxon>Bacteria</taxon>
        <taxon>Bacillati</taxon>
        <taxon>Bacillota</taxon>
        <taxon>Bacilli</taxon>
        <taxon>Bacillales</taxon>
        <taxon>Bacillaceae</taxon>
        <taxon>Ornithinibacillus</taxon>
    </lineage>
</organism>
<dbReference type="AlphaFoldDB" id="A0A1M5G5I9"/>
<protein>
    <submittedName>
        <fullName evidence="2">Transglutaminase-like superfamily protein</fullName>
    </submittedName>
</protein>
<gene>
    <name evidence="2" type="ORF">SAMN05216225_101166</name>
</gene>
<evidence type="ECO:0000259" key="1">
    <source>
        <dbReference type="Pfam" id="PF01841"/>
    </source>
</evidence>
<dbReference type="RefSeq" id="WP_234982600.1">
    <property type="nucleotide sequence ID" value="NZ_FQVW01000011.1"/>
</dbReference>
<keyword evidence="3" id="KW-1185">Reference proteome</keyword>
<dbReference type="EMBL" id="FQVW01000011">
    <property type="protein sequence ID" value="SHF98692.1"/>
    <property type="molecule type" value="Genomic_DNA"/>
</dbReference>
<dbReference type="PANTHER" id="PTHR33490:SF3">
    <property type="entry name" value="CONSERVED INTEGRAL MEMBRANE PROTEIN"/>
    <property type="match status" value="1"/>
</dbReference>
<dbReference type="Pfam" id="PF01841">
    <property type="entry name" value="Transglut_core"/>
    <property type="match status" value="1"/>
</dbReference>
<dbReference type="STRING" id="930117.SAMN05216225_101166"/>
<name>A0A1M5G5I9_9BACI</name>